<keyword evidence="2" id="KW-0808">Transferase</keyword>
<evidence type="ECO:0000313" key="2">
    <source>
        <dbReference type="EMBL" id="GLQ87802.1"/>
    </source>
</evidence>
<keyword evidence="2" id="KW-0489">Methyltransferase</keyword>
<dbReference type="SUPFAM" id="SSF53335">
    <property type="entry name" value="S-adenosyl-L-methionine-dependent methyltransferases"/>
    <property type="match status" value="1"/>
</dbReference>
<dbReference type="InterPro" id="IPR041698">
    <property type="entry name" value="Methyltransf_25"/>
</dbReference>
<dbReference type="Pfam" id="PF13649">
    <property type="entry name" value="Methyltransf_25"/>
    <property type="match status" value="1"/>
</dbReference>
<evidence type="ECO:0000313" key="3">
    <source>
        <dbReference type="Proteomes" id="UP001156627"/>
    </source>
</evidence>
<keyword evidence="3" id="KW-1185">Reference proteome</keyword>
<proteinExistence type="predicted"/>
<feature type="domain" description="Methyltransferase" evidence="1">
    <location>
        <begin position="52"/>
        <end position="128"/>
    </location>
</feature>
<comment type="caution">
    <text evidence="2">The sequence shown here is derived from an EMBL/GenBank/DDBJ whole genome shotgun (WGS) entry which is preliminary data.</text>
</comment>
<dbReference type="GO" id="GO:0008168">
    <property type="term" value="F:methyltransferase activity"/>
    <property type="evidence" value="ECO:0007669"/>
    <property type="project" value="UniProtKB-KW"/>
</dbReference>
<accession>A0ABQ5X828</accession>
<evidence type="ECO:0000259" key="1">
    <source>
        <dbReference type="Pfam" id="PF13649"/>
    </source>
</evidence>
<gene>
    <name evidence="2" type="ORF">GCM10007898_13700</name>
</gene>
<dbReference type="InterPro" id="IPR029063">
    <property type="entry name" value="SAM-dependent_MTases_sf"/>
</dbReference>
<name>A0ABQ5X828_9GAMM</name>
<dbReference type="Proteomes" id="UP001156627">
    <property type="component" value="Unassembled WGS sequence"/>
</dbReference>
<sequence length="202" mass="22732">MMDLFEKAAVLQYHRRRIGDPERCALGWRSPDSQRLRFEVMCRVGDMSGCKVLDLGCGYGDLKAFLDTQFTELAYLGVDHMPEFIEEACRRYGHLPRTGFVQADILNAVLPEVDYVLASGALSYRSSNALYPYNLIRQMWEAATRGLAFNLLDANVFEATPVLCGQDPGEILAFCRTLDPAAELVTGYVADDFTILMRRRTA</sequence>
<organism evidence="2 3">
    <name type="scientific">Dyella flagellata</name>
    <dbReference type="NCBI Taxonomy" id="1867833"/>
    <lineage>
        <taxon>Bacteria</taxon>
        <taxon>Pseudomonadati</taxon>
        <taxon>Pseudomonadota</taxon>
        <taxon>Gammaproteobacteria</taxon>
        <taxon>Lysobacterales</taxon>
        <taxon>Rhodanobacteraceae</taxon>
        <taxon>Dyella</taxon>
    </lineage>
</organism>
<reference evidence="3" key="1">
    <citation type="journal article" date="2019" name="Int. J. Syst. Evol. Microbiol.">
        <title>The Global Catalogue of Microorganisms (GCM) 10K type strain sequencing project: providing services to taxonomists for standard genome sequencing and annotation.</title>
        <authorList>
            <consortium name="The Broad Institute Genomics Platform"/>
            <consortium name="The Broad Institute Genome Sequencing Center for Infectious Disease"/>
            <person name="Wu L."/>
            <person name="Ma J."/>
        </authorList>
    </citation>
    <scope>NUCLEOTIDE SEQUENCE [LARGE SCALE GENOMIC DNA]</scope>
    <source>
        <strain evidence="3">NBRC 111981</strain>
    </source>
</reference>
<dbReference type="Gene3D" id="3.40.50.150">
    <property type="entry name" value="Vaccinia Virus protein VP39"/>
    <property type="match status" value="1"/>
</dbReference>
<dbReference type="RefSeq" id="WP_284331248.1">
    <property type="nucleotide sequence ID" value="NZ_BSOA01000012.1"/>
</dbReference>
<dbReference type="EMBL" id="BSOA01000012">
    <property type="protein sequence ID" value="GLQ87802.1"/>
    <property type="molecule type" value="Genomic_DNA"/>
</dbReference>
<protein>
    <submittedName>
        <fullName evidence="2">Methyltransferase</fullName>
    </submittedName>
</protein>
<dbReference type="GO" id="GO:0032259">
    <property type="term" value="P:methylation"/>
    <property type="evidence" value="ECO:0007669"/>
    <property type="project" value="UniProtKB-KW"/>
</dbReference>